<evidence type="ECO:0000256" key="1">
    <source>
        <dbReference type="ARBA" id="ARBA00004651"/>
    </source>
</evidence>
<dbReference type="InterPro" id="IPR049142">
    <property type="entry name" value="MS_channel_1st"/>
</dbReference>
<dbReference type="SUPFAM" id="SSF82689">
    <property type="entry name" value="Mechanosensitive channel protein MscS (YggB), C-terminal domain"/>
    <property type="match status" value="1"/>
</dbReference>
<keyword evidence="12" id="KW-1185">Reference proteome</keyword>
<dbReference type="GO" id="GO:0008381">
    <property type="term" value="F:mechanosensitive monoatomic ion channel activity"/>
    <property type="evidence" value="ECO:0007669"/>
    <property type="project" value="InterPro"/>
</dbReference>
<accession>A0A0R2DVH5</accession>
<comment type="subcellular location">
    <subcellularLocation>
        <location evidence="1">Cell membrane</location>
        <topology evidence="1">Multi-pass membrane protein</topology>
    </subcellularLocation>
</comment>
<evidence type="ECO:0000256" key="5">
    <source>
        <dbReference type="ARBA" id="ARBA00022989"/>
    </source>
</evidence>
<evidence type="ECO:0000256" key="6">
    <source>
        <dbReference type="ARBA" id="ARBA00023136"/>
    </source>
</evidence>
<dbReference type="STRING" id="1423744.FC86_GL000199"/>
<keyword evidence="6 8" id="KW-0472">Membrane</keyword>
<dbReference type="InterPro" id="IPR045276">
    <property type="entry name" value="YbiO_bact"/>
</dbReference>
<dbReference type="InterPro" id="IPR010920">
    <property type="entry name" value="LSM_dom_sf"/>
</dbReference>
<organism evidence="11 12">
    <name type="scientific">Holzapfeliella floricola DSM 23037 = JCM 16512</name>
    <dbReference type="NCBI Taxonomy" id="1423744"/>
    <lineage>
        <taxon>Bacteria</taxon>
        <taxon>Bacillati</taxon>
        <taxon>Bacillota</taxon>
        <taxon>Bacilli</taxon>
        <taxon>Lactobacillales</taxon>
        <taxon>Lactobacillaceae</taxon>
        <taxon>Holzapfeliella</taxon>
    </lineage>
</organism>
<dbReference type="Pfam" id="PF21088">
    <property type="entry name" value="MS_channel_1st"/>
    <property type="match status" value="1"/>
</dbReference>
<dbReference type="InterPro" id="IPR006685">
    <property type="entry name" value="MscS_channel_2nd"/>
</dbReference>
<proteinExistence type="inferred from homology"/>
<sequence>MQKFYLANVAGLFDWNKILDSLISIGTQVVITSIVFWIIWKVGIRLINLAFARQGKLKMKKSRQKTIESLLGNVFKYFVLFCYLYGVLKIMGLPVDALLASAGILSVAIGLGAQGFFNDVVTGFFILAEQQIDVGDWVTIGAVSGTVTSVGIRTTQVQSVDGTLNYIPNRNITIVSNSNRGNMRGIVNFDLPTDINIDDVKKMVEHVHSEMTPNYTDIIGEPRFVGAIKQAGNMVTYRTLIDAKADTQWQIQRDFLSGYLKEFSLNGIVIPESNSVTLS</sequence>
<evidence type="ECO:0000256" key="8">
    <source>
        <dbReference type="SAM" id="Phobius"/>
    </source>
</evidence>
<dbReference type="GO" id="GO:0005886">
    <property type="term" value="C:plasma membrane"/>
    <property type="evidence" value="ECO:0007669"/>
    <property type="project" value="UniProtKB-SubCell"/>
</dbReference>
<feature type="transmembrane region" description="Helical" evidence="8">
    <location>
        <begin position="97"/>
        <end position="117"/>
    </location>
</feature>
<evidence type="ECO:0000256" key="3">
    <source>
        <dbReference type="ARBA" id="ARBA00022475"/>
    </source>
</evidence>
<dbReference type="InterPro" id="IPR011066">
    <property type="entry name" value="MscS_channel_C_sf"/>
</dbReference>
<feature type="domain" description="Mechanosensitive ion channel transmembrane helices 2/3" evidence="10">
    <location>
        <begin position="73"/>
        <end position="114"/>
    </location>
</feature>
<evidence type="ECO:0000259" key="9">
    <source>
        <dbReference type="Pfam" id="PF00924"/>
    </source>
</evidence>
<evidence type="ECO:0000256" key="7">
    <source>
        <dbReference type="ARBA" id="ARBA00059688"/>
    </source>
</evidence>
<dbReference type="OrthoDB" id="9809206at2"/>
<dbReference type="Pfam" id="PF00924">
    <property type="entry name" value="MS_channel_2nd"/>
    <property type="match status" value="1"/>
</dbReference>
<dbReference type="PATRIC" id="fig|1423744.4.peg.203"/>
<dbReference type="SUPFAM" id="SSF82861">
    <property type="entry name" value="Mechanosensitive channel protein MscS (YggB), transmembrane region"/>
    <property type="match status" value="1"/>
</dbReference>
<evidence type="ECO:0008006" key="13">
    <source>
        <dbReference type="Google" id="ProtNLM"/>
    </source>
</evidence>
<protein>
    <recommendedName>
        <fullName evidence="13">Small conductance mechanosensitive channel</fullName>
    </recommendedName>
</protein>
<feature type="domain" description="Mechanosensitive ion channel MscS" evidence="9">
    <location>
        <begin position="117"/>
        <end position="179"/>
    </location>
</feature>
<dbReference type="Gene3D" id="1.10.287.1260">
    <property type="match status" value="1"/>
</dbReference>
<evidence type="ECO:0000256" key="4">
    <source>
        <dbReference type="ARBA" id="ARBA00022692"/>
    </source>
</evidence>
<keyword evidence="5 8" id="KW-1133">Transmembrane helix</keyword>
<dbReference type="RefSeq" id="WP_056974380.1">
    <property type="nucleotide sequence ID" value="NZ_AYZL01000010.1"/>
</dbReference>
<dbReference type="SUPFAM" id="SSF50182">
    <property type="entry name" value="Sm-like ribonucleoproteins"/>
    <property type="match status" value="1"/>
</dbReference>
<name>A0A0R2DVH5_9LACO</name>
<evidence type="ECO:0000313" key="12">
    <source>
        <dbReference type="Proteomes" id="UP000051378"/>
    </source>
</evidence>
<dbReference type="AlphaFoldDB" id="A0A0R2DVH5"/>
<comment type="function">
    <text evidence="7">May play a role in resistance to osmotic downshock.</text>
</comment>
<dbReference type="EMBL" id="AYZL01000010">
    <property type="protein sequence ID" value="KRN04522.1"/>
    <property type="molecule type" value="Genomic_DNA"/>
</dbReference>
<dbReference type="InterPro" id="IPR011014">
    <property type="entry name" value="MscS_channel_TM-2"/>
</dbReference>
<feature type="transmembrane region" description="Helical" evidence="8">
    <location>
        <begin position="22"/>
        <end position="49"/>
    </location>
</feature>
<evidence type="ECO:0000313" key="11">
    <source>
        <dbReference type="EMBL" id="KRN04522.1"/>
    </source>
</evidence>
<dbReference type="InterPro" id="IPR023408">
    <property type="entry name" value="MscS_beta-dom_sf"/>
</dbReference>
<comment type="similarity">
    <text evidence="2">Belongs to the MscS (TC 1.A.23) family.</text>
</comment>
<comment type="caution">
    <text evidence="11">The sequence shown here is derived from an EMBL/GenBank/DDBJ whole genome shotgun (WGS) entry which is preliminary data.</text>
</comment>
<dbReference type="FunFam" id="2.30.30.60:FF:000001">
    <property type="entry name" value="MscS Mechanosensitive ion channel"/>
    <property type="match status" value="1"/>
</dbReference>
<dbReference type="Gene3D" id="3.30.70.100">
    <property type="match status" value="1"/>
</dbReference>
<evidence type="ECO:0000259" key="10">
    <source>
        <dbReference type="Pfam" id="PF21088"/>
    </source>
</evidence>
<evidence type="ECO:0000256" key="2">
    <source>
        <dbReference type="ARBA" id="ARBA00008017"/>
    </source>
</evidence>
<dbReference type="Proteomes" id="UP000051378">
    <property type="component" value="Unassembled WGS sequence"/>
</dbReference>
<keyword evidence="4 8" id="KW-0812">Transmembrane</keyword>
<dbReference type="Gene3D" id="2.30.30.60">
    <property type="match status" value="1"/>
</dbReference>
<gene>
    <name evidence="11" type="ORF">FC86_GL000199</name>
</gene>
<dbReference type="PANTHER" id="PTHR30460">
    <property type="entry name" value="MODERATE CONDUCTANCE MECHANOSENSITIVE CHANNEL YBIO"/>
    <property type="match status" value="1"/>
</dbReference>
<feature type="transmembrane region" description="Helical" evidence="8">
    <location>
        <begin position="70"/>
        <end position="91"/>
    </location>
</feature>
<keyword evidence="3" id="KW-1003">Cell membrane</keyword>
<dbReference type="PANTHER" id="PTHR30460:SF0">
    <property type="entry name" value="MODERATE CONDUCTANCE MECHANOSENSITIVE CHANNEL YBIO"/>
    <property type="match status" value="1"/>
</dbReference>
<reference evidence="11 12" key="1">
    <citation type="journal article" date="2015" name="Genome Announc.">
        <title>Expanding the biotechnology potential of lactobacilli through comparative genomics of 213 strains and associated genera.</title>
        <authorList>
            <person name="Sun Z."/>
            <person name="Harris H.M."/>
            <person name="McCann A."/>
            <person name="Guo C."/>
            <person name="Argimon S."/>
            <person name="Zhang W."/>
            <person name="Yang X."/>
            <person name="Jeffery I.B."/>
            <person name="Cooney J.C."/>
            <person name="Kagawa T.F."/>
            <person name="Liu W."/>
            <person name="Song Y."/>
            <person name="Salvetti E."/>
            <person name="Wrobel A."/>
            <person name="Rasinkangas P."/>
            <person name="Parkhill J."/>
            <person name="Rea M.C."/>
            <person name="O'Sullivan O."/>
            <person name="Ritari J."/>
            <person name="Douillard F.P."/>
            <person name="Paul Ross R."/>
            <person name="Yang R."/>
            <person name="Briner A.E."/>
            <person name="Felis G.E."/>
            <person name="de Vos W.M."/>
            <person name="Barrangou R."/>
            <person name="Klaenhammer T.R."/>
            <person name="Caufield P.W."/>
            <person name="Cui Y."/>
            <person name="Zhang H."/>
            <person name="O'Toole P.W."/>
        </authorList>
    </citation>
    <scope>NUCLEOTIDE SEQUENCE [LARGE SCALE GENOMIC DNA]</scope>
    <source>
        <strain evidence="11 12">DSM 23037</strain>
    </source>
</reference>